<name>A0A0A0L8F5_CUCSA</name>
<evidence type="ECO:0008006" key="4">
    <source>
        <dbReference type="Google" id="ProtNLM"/>
    </source>
</evidence>
<reference evidence="2 3" key="4">
    <citation type="journal article" date="2011" name="BMC Genomics">
        <title>RNA-Seq improves annotation of protein-coding genes in the cucumber genome.</title>
        <authorList>
            <person name="Li Z."/>
            <person name="Zhang Z."/>
            <person name="Yan P."/>
            <person name="Huang S."/>
            <person name="Fei Z."/>
            <person name="Lin K."/>
        </authorList>
    </citation>
    <scope>NUCLEOTIDE SEQUENCE [LARGE SCALE GENOMIC DNA]</scope>
    <source>
        <strain evidence="3">cv. 9930</strain>
    </source>
</reference>
<organism evidence="2 3">
    <name type="scientific">Cucumis sativus</name>
    <name type="common">Cucumber</name>
    <dbReference type="NCBI Taxonomy" id="3659"/>
    <lineage>
        <taxon>Eukaryota</taxon>
        <taxon>Viridiplantae</taxon>
        <taxon>Streptophyta</taxon>
        <taxon>Embryophyta</taxon>
        <taxon>Tracheophyta</taxon>
        <taxon>Spermatophyta</taxon>
        <taxon>Magnoliopsida</taxon>
        <taxon>eudicotyledons</taxon>
        <taxon>Gunneridae</taxon>
        <taxon>Pentapetalae</taxon>
        <taxon>rosids</taxon>
        <taxon>fabids</taxon>
        <taxon>Cucurbitales</taxon>
        <taxon>Cucurbitaceae</taxon>
        <taxon>Benincaseae</taxon>
        <taxon>Cucumis</taxon>
    </lineage>
</organism>
<dbReference type="Proteomes" id="UP000029981">
    <property type="component" value="Chromosome 3"/>
</dbReference>
<feature type="transmembrane region" description="Helical" evidence="1">
    <location>
        <begin position="27"/>
        <end position="48"/>
    </location>
</feature>
<gene>
    <name evidence="2" type="ORF">Csa_3G118220</name>
</gene>
<keyword evidence="1" id="KW-1133">Transmembrane helix</keyword>
<keyword evidence="3" id="KW-1185">Reference proteome</keyword>
<feature type="transmembrane region" description="Helical" evidence="1">
    <location>
        <begin position="60"/>
        <end position="81"/>
    </location>
</feature>
<evidence type="ECO:0000256" key="1">
    <source>
        <dbReference type="SAM" id="Phobius"/>
    </source>
</evidence>
<reference evidence="2 3" key="3">
    <citation type="journal article" date="2010" name="BMC Genomics">
        <title>Transcriptome sequencing and comparative analysis of cucumber flowers with different sex types.</title>
        <authorList>
            <person name="Guo S."/>
            <person name="Zheng Y."/>
            <person name="Joung J.G."/>
            <person name="Liu S."/>
            <person name="Zhang Z."/>
            <person name="Crasta O.R."/>
            <person name="Sobral B.W."/>
            <person name="Xu Y."/>
            <person name="Huang S."/>
            <person name="Fei Z."/>
        </authorList>
    </citation>
    <scope>NUCLEOTIDE SEQUENCE [LARGE SCALE GENOMIC DNA]</scope>
    <source>
        <strain evidence="3">cv. 9930</strain>
    </source>
</reference>
<evidence type="ECO:0000313" key="3">
    <source>
        <dbReference type="Proteomes" id="UP000029981"/>
    </source>
</evidence>
<dbReference type="OMA" id="ENEEYCE"/>
<proteinExistence type="predicted"/>
<dbReference type="PANTHER" id="PTHR35165">
    <property type="entry name" value="OS08G0113900 PROTEIN"/>
    <property type="match status" value="1"/>
</dbReference>
<dbReference type="PANTHER" id="PTHR35165:SF1">
    <property type="entry name" value="OS04G0577375 PROTEIN"/>
    <property type="match status" value="1"/>
</dbReference>
<evidence type="ECO:0000313" key="2">
    <source>
        <dbReference type="EMBL" id="KGN56386.1"/>
    </source>
</evidence>
<keyword evidence="1" id="KW-0472">Membrane</keyword>
<dbReference type="Pfam" id="PF16594">
    <property type="entry name" value="ATP-synt_Z"/>
    <property type="match status" value="1"/>
</dbReference>
<dbReference type="EMBL" id="CM002924">
    <property type="protein sequence ID" value="KGN56386.1"/>
    <property type="molecule type" value="Genomic_DNA"/>
</dbReference>
<dbReference type="InterPro" id="IPR032238">
    <property type="entry name" value="ATP-synth_Z"/>
</dbReference>
<reference evidence="2 3" key="2">
    <citation type="journal article" date="2009" name="PLoS ONE">
        <title>An integrated genetic and cytogenetic map of the cucumber genome.</title>
        <authorList>
            <person name="Ren Y."/>
            <person name="Zhang Z."/>
            <person name="Liu J."/>
            <person name="Staub J.E."/>
            <person name="Han Y."/>
            <person name="Cheng Z."/>
            <person name="Li X."/>
            <person name="Lu J."/>
            <person name="Miao H."/>
            <person name="Kang H."/>
            <person name="Xie B."/>
            <person name="Gu X."/>
            <person name="Wang X."/>
            <person name="Du Y."/>
            <person name="Jin W."/>
            <person name="Huang S."/>
        </authorList>
    </citation>
    <scope>NUCLEOTIDE SEQUENCE [LARGE SCALE GENOMIC DNA]</scope>
    <source>
        <strain evidence="3">cv. 9930</strain>
    </source>
</reference>
<accession>A0A0A0L8F5</accession>
<dbReference type="AlphaFoldDB" id="A0A0A0L8F5"/>
<sequence length="107" mass="12162">MQVGIEIEDVMKGEGEQKKQKNRKLKAVWGCVVLVLVSVSGAFLMGWWAVRFHRSQKQQWMVPFSLVLMIAPIFVLISVSISSFCNSMDRISSLVSSLDHDRPPEIR</sequence>
<protein>
    <recommendedName>
        <fullName evidence="4">Transmembrane protein</fullName>
    </recommendedName>
</protein>
<keyword evidence="1" id="KW-0812">Transmembrane</keyword>
<dbReference type="Gramene" id="KGN56386">
    <property type="protein sequence ID" value="KGN56386"/>
    <property type="gene ID" value="Csa_3G118220"/>
</dbReference>
<reference evidence="2 3" key="1">
    <citation type="journal article" date="2009" name="Nat. Genet.">
        <title>The genome of the cucumber, Cucumis sativus L.</title>
        <authorList>
            <person name="Huang S."/>
            <person name="Li R."/>
            <person name="Zhang Z."/>
            <person name="Li L."/>
            <person name="Gu X."/>
            <person name="Fan W."/>
            <person name="Lucas W.J."/>
            <person name="Wang X."/>
            <person name="Xie B."/>
            <person name="Ni P."/>
            <person name="Ren Y."/>
            <person name="Zhu H."/>
            <person name="Li J."/>
            <person name="Lin K."/>
            <person name="Jin W."/>
            <person name="Fei Z."/>
            <person name="Li G."/>
            <person name="Staub J."/>
            <person name="Kilian A."/>
            <person name="van der Vossen E.A."/>
            <person name="Wu Y."/>
            <person name="Guo J."/>
            <person name="He J."/>
            <person name="Jia Z."/>
            <person name="Ren Y."/>
            <person name="Tian G."/>
            <person name="Lu Y."/>
            <person name="Ruan J."/>
            <person name="Qian W."/>
            <person name="Wang M."/>
            <person name="Huang Q."/>
            <person name="Li B."/>
            <person name="Xuan Z."/>
            <person name="Cao J."/>
            <person name="Asan"/>
            <person name="Wu Z."/>
            <person name="Zhang J."/>
            <person name="Cai Q."/>
            <person name="Bai Y."/>
            <person name="Zhao B."/>
            <person name="Han Y."/>
            <person name="Li Y."/>
            <person name="Li X."/>
            <person name="Wang S."/>
            <person name="Shi Q."/>
            <person name="Liu S."/>
            <person name="Cho W.K."/>
            <person name="Kim J.Y."/>
            <person name="Xu Y."/>
            <person name="Heller-Uszynska K."/>
            <person name="Miao H."/>
            <person name="Cheng Z."/>
            <person name="Zhang S."/>
            <person name="Wu J."/>
            <person name="Yang Y."/>
            <person name="Kang H."/>
            <person name="Li M."/>
            <person name="Liang H."/>
            <person name="Ren X."/>
            <person name="Shi Z."/>
            <person name="Wen M."/>
            <person name="Jian M."/>
            <person name="Yang H."/>
            <person name="Zhang G."/>
            <person name="Yang Z."/>
            <person name="Chen R."/>
            <person name="Liu S."/>
            <person name="Li J."/>
            <person name="Ma L."/>
            <person name="Liu H."/>
            <person name="Zhou Y."/>
            <person name="Zhao J."/>
            <person name="Fang X."/>
            <person name="Li G."/>
            <person name="Fang L."/>
            <person name="Li Y."/>
            <person name="Liu D."/>
            <person name="Zheng H."/>
            <person name="Zhang Y."/>
            <person name="Qin N."/>
            <person name="Li Z."/>
            <person name="Yang G."/>
            <person name="Yang S."/>
            <person name="Bolund L."/>
            <person name="Kristiansen K."/>
            <person name="Zheng H."/>
            <person name="Li S."/>
            <person name="Zhang X."/>
            <person name="Yang H."/>
            <person name="Wang J."/>
            <person name="Sun R."/>
            <person name="Zhang B."/>
            <person name="Jiang S."/>
            <person name="Wang J."/>
            <person name="Du Y."/>
            <person name="Li S."/>
        </authorList>
    </citation>
    <scope>NUCLEOTIDE SEQUENCE [LARGE SCALE GENOMIC DNA]</scope>
    <source>
        <strain evidence="3">cv. 9930</strain>
    </source>
</reference>